<sequence length="187" mass="20362">MSESDLNPMSAAERQRRGFCICPIRARRDRPPKDTRCTVHRDGLDLSDAQRTAASLMFFDDRRQRFVTWPDAVEAMRQRRYVGAANLALTLITWANLMRLLETLHDPFGPPAAQLTEAQADALIAWAGAVIPVEERRGLLTVARSGVIQSICALFRMAAQSGQVAGARSAPRTTGTAAAAGSAGTLR</sequence>
<evidence type="ECO:0000256" key="1">
    <source>
        <dbReference type="SAM" id="MobiDB-lite"/>
    </source>
</evidence>
<reference evidence="4" key="1">
    <citation type="submission" date="2020-05" db="EMBL/GenBank/DDBJ databases">
        <authorList>
            <person name="Chiriac C."/>
            <person name="Salcher M."/>
            <person name="Ghai R."/>
            <person name="Kavagutti S V."/>
        </authorList>
    </citation>
    <scope>NUCLEOTIDE SEQUENCE</scope>
</reference>
<proteinExistence type="predicted"/>
<evidence type="ECO:0000313" key="5">
    <source>
        <dbReference type="EMBL" id="CAB4979310.1"/>
    </source>
</evidence>
<feature type="region of interest" description="Disordered" evidence="1">
    <location>
        <begin position="166"/>
        <end position="187"/>
    </location>
</feature>
<dbReference type="EMBL" id="CAFBOS010000009">
    <property type="protein sequence ID" value="CAB4979310.1"/>
    <property type="molecule type" value="Genomic_DNA"/>
</dbReference>
<evidence type="ECO:0000313" key="4">
    <source>
        <dbReference type="EMBL" id="CAB4932256.1"/>
    </source>
</evidence>
<dbReference type="AlphaFoldDB" id="A0A6J7INI9"/>
<evidence type="ECO:0000313" key="3">
    <source>
        <dbReference type="EMBL" id="CAB4834975.1"/>
    </source>
</evidence>
<dbReference type="EMBL" id="CAEZYR010000044">
    <property type="protein sequence ID" value="CAB4743953.1"/>
    <property type="molecule type" value="Genomic_DNA"/>
</dbReference>
<dbReference type="EMBL" id="CAFABA010000109">
    <property type="protein sequence ID" value="CAB4834975.1"/>
    <property type="molecule type" value="Genomic_DNA"/>
</dbReference>
<dbReference type="EMBL" id="CAFBMH010000149">
    <property type="protein sequence ID" value="CAB4932256.1"/>
    <property type="molecule type" value="Genomic_DNA"/>
</dbReference>
<name>A0A6J7INI9_9ZZZZ</name>
<gene>
    <name evidence="2" type="ORF">UFOPK2754_01378</name>
    <name evidence="3" type="ORF">UFOPK3139_02259</name>
    <name evidence="4" type="ORF">UFOPK3543_02726</name>
    <name evidence="5" type="ORF">UFOPK3967_00253</name>
</gene>
<evidence type="ECO:0000313" key="2">
    <source>
        <dbReference type="EMBL" id="CAB4743953.1"/>
    </source>
</evidence>
<accession>A0A6J7INI9</accession>
<protein>
    <submittedName>
        <fullName evidence="4">Unannotated protein</fullName>
    </submittedName>
</protein>
<organism evidence="4">
    <name type="scientific">freshwater metagenome</name>
    <dbReference type="NCBI Taxonomy" id="449393"/>
    <lineage>
        <taxon>unclassified sequences</taxon>
        <taxon>metagenomes</taxon>
        <taxon>ecological metagenomes</taxon>
    </lineage>
</organism>